<reference evidence="3" key="1">
    <citation type="submission" date="2018-05" db="EMBL/GenBank/DDBJ databases">
        <authorList>
            <person name="Lanie J.A."/>
            <person name="Ng W.-L."/>
            <person name="Kazmierczak K.M."/>
            <person name="Andrzejewski T.M."/>
            <person name="Davidsen T.M."/>
            <person name="Wayne K.J."/>
            <person name="Tettelin H."/>
            <person name="Glass J.I."/>
            <person name="Rusch D."/>
            <person name="Podicherti R."/>
            <person name="Tsui H.-C.T."/>
            <person name="Winkler M.E."/>
        </authorList>
    </citation>
    <scope>NUCLEOTIDE SEQUENCE</scope>
</reference>
<protein>
    <recommendedName>
        <fullName evidence="2">DUF374 domain-containing protein</fullName>
    </recommendedName>
</protein>
<evidence type="ECO:0000256" key="1">
    <source>
        <dbReference type="SAM" id="Phobius"/>
    </source>
</evidence>
<dbReference type="CDD" id="cd07983">
    <property type="entry name" value="LPLAT_DUF374-like"/>
    <property type="match status" value="1"/>
</dbReference>
<dbReference type="AlphaFoldDB" id="A0A382I195"/>
<dbReference type="Pfam" id="PF04028">
    <property type="entry name" value="DUF374"/>
    <property type="match status" value="1"/>
</dbReference>
<organism evidence="3">
    <name type="scientific">marine metagenome</name>
    <dbReference type="NCBI Taxonomy" id="408172"/>
    <lineage>
        <taxon>unclassified sequences</taxon>
        <taxon>metagenomes</taxon>
        <taxon>ecological metagenomes</taxon>
    </lineage>
</organism>
<name>A0A382I195_9ZZZZ</name>
<keyword evidence="1" id="KW-0812">Transmembrane</keyword>
<keyword evidence="1" id="KW-1133">Transmembrane helix</keyword>
<evidence type="ECO:0000259" key="2">
    <source>
        <dbReference type="Pfam" id="PF04028"/>
    </source>
</evidence>
<dbReference type="EMBL" id="UINC01064436">
    <property type="protein sequence ID" value="SVB93102.1"/>
    <property type="molecule type" value="Genomic_DNA"/>
</dbReference>
<evidence type="ECO:0000313" key="3">
    <source>
        <dbReference type="EMBL" id="SVB93102.1"/>
    </source>
</evidence>
<feature type="domain" description="DUF374" evidence="2">
    <location>
        <begin position="69"/>
        <end position="133"/>
    </location>
</feature>
<gene>
    <name evidence="3" type="ORF">METZ01_LOCUS245956</name>
</gene>
<dbReference type="InterPro" id="IPR007172">
    <property type="entry name" value="DUF374"/>
</dbReference>
<proteinExistence type="predicted"/>
<feature type="transmembrane region" description="Helical" evidence="1">
    <location>
        <begin position="12"/>
        <end position="31"/>
    </location>
</feature>
<keyword evidence="1" id="KW-0472">Membrane</keyword>
<accession>A0A382I195</accession>
<sequence length="222" mass="25547">MTIRKKLVRNFFIQNFLGLLAALYIYITRITSSIRFANQSIPERYWKNNEPFILAFWHSQLMMIAFSWKIKTRINILASDHSDGRFGAIIGKYFNLNNIPTSNKNNNISLRPIFKLLKNKKYIGITPDGPRGPKEKVSEGIIKIAKVSKTPIIAVGYASSKNFKLKSWDSFLISLPFSKCSFVWSEPLEVPADLKDDQVYSYQKLLEDKINKCIQKAEANCQ</sequence>